<proteinExistence type="predicted"/>
<dbReference type="FunCoup" id="A0A059CKW8">
    <property type="interactions" value="64"/>
</dbReference>
<organism evidence="1">
    <name type="scientific">Eucalyptus grandis</name>
    <name type="common">Flooded gum</name>
    <dbReference type="NCBI Taxonomy" id="71139"/>
    <lineage>
        <taxon>Eukaryota</taxon>
        <taxon>Viridiplantae</taxon>
        <taxon>Streptophyta</taxon>
        <taxon>Embryophyta</taxon>
        <taxon>Tracheophyta</taxon>
        <taxon>Spermatophyta</taxon>
        <taxon>Magnoliopsida</taxon>
        <taxon>eudicotyledons</taxon>
        <taxon>Gunneridae</taxon>
        <taxon>Pentapetalae</taxon>
        <taxon>rosids</taxon>
        <taxon>malvids</taxon>
        <taxon>Myrtales</taxon>
        <taxon>Myrtaceae</taxon>
        <taxon>Myrtoideae</taxon>
        <taxon>Eucalypteae</taxon>
        <taxon>Eucalyptus</taxon>
    </lineage>
</organism>
<gene>
    <name evidence="1" type="ORF">EUGRSUZ_C00433</name>
</gene>
<dbReference type="EMBL" id="KK198755">
    <property type="protein sequence ID" value="KCW79007.1"/>
    <property type="molecule type" value="Genomic_DNA"/>
</dbReference>
<accession>A0A059CKW8</accession>
<protein>
    <submittedName>
        <fullName evidence="1">Uncharacterized protein</fullName>
    </submittedName>
</protein>
<reference evidence="1" key="1">
    <citation type="submission" date="2013-07" db="EMBL/GenBank/DDBJ databases">
        <title>The genome of Eucalyptus grandis.</title>
        <authorList>
            <person name="Schmutz J."/>
            <person name="Hayes R."/>
            <person name="Myburg A."/>
            <person name="Tuskan G."/>
            <person name="Grattapaglia D."/>
            <person name="Rokhsar D.S."/>
        </authorList>
    </citation>
    <scope>NUCLEOTIDE SEQUENCE</scope>
    <source>
        <tissue evidence="1">Leaf extractions</tissue>
    </source>
</reference>
<name>A0A059CKW8_EUCGR</name>
<dbReference type="AlphaFoldDB" id="A0A059CKW8"/>
<dbReference type="InParanoid" id="A0A059CKW8"/>
<dbReference type="Gramene" id="KCW79007">
    <property type="protein sequence ID" value="KCW79007"/>
    <property type="gene ID" value="EUGRSUZ_C00433"/>
</dbReference>
<dbReference type="PANTHER" id="PTHR35121:SF4">
    <property type="entry name" value="SWIM-TYPE DOMAIN-CONTAINING PROTEIN"/>
    <property type="match status" value="1"/>
</dbReference>
<dbReference type="OMA" id="GENTTTC"/>
<dbReference type="PANTHER" id="PTHR35121">
    <property type="entry name" value="HOMEODOMAIN PROTEIN 8, PUTATIVE-RELATED"/>
    <property type="match status" value="1"/>
</dbReference>
<evidence type="ECO:0000313" key="1">
    <source>
        <dbReference type="EMBL" id="KCW79007.1"/>
    </source>
</evidence>
<sequence>MTTLAVEMMLHCVLEGSLSLNDMEIERWPYHRNCSCPLHKLKGTCPSACDRHRNVSHPRKDSWKDCCLSVIVSTCSS</sequence>